<evidence type="ECO:0000313" key="1">
    <source>
        <dbReference type="EMBL" id="OUS44035.1"/>
    </source>
</evidence>
<proteinExistence type="predicted"/>
<organism evidence="1">
    <name type="scientific">Ostreococcus tauri</name>
    <name type="common">Marine green alga</name>
    <dbReference type="NCBI Taxonomy" id="70448"/>
    <lineage>
        <taxon>Eukaryota</taxon>
        <taxon>Viridiplantae</taxon>
        <taxon>Chlorophyta</taxon>
        <taxon>Mamiellophyceae</taxon>
        <taxon>Mamiellales</taxon>
        <taxon>Bathycoccaceae</taxon>
        <taxon>Ostreococcus</taxon>
    </lineage>
</organism>
<dbReference type="Proteomes" id="UP000195557">
    <property type="component" value="Unassembled WGS sequence"/>
</dbReference>
<reference evidence="1" key="1">
    <citation type="submission" date="2017-04" db="EMBL/GenBank/DDBJ databases">
        <title>Population genomics of picophytoplankton unveils novel chromosome hypervariability.</title>
        <authorList>
            <consortium name="DOE Joint Genome Institute"/>
            <person name="Blanc-Mathieu R."/>
            <person name="Krasovec M."/>
            <person name="Hebrard M."/>
            <person name="Yau S."/>
            <person name="Desgranges E."/>
            <person name="Martin J."/>
            <person name="Schackwitz W."/>
            <person name="Kuo A."/>
            <person name="Salin G."/>
            <person name="Donnadieu C."/>
            <person name="Desdevises Y."/>
            <person name="Sanchez-Ferandin S."/>
            <person name="Moreau H."/>
            <person name="Rivals E."/>
            <person name="Grigoriev I.V."/>
            <person name="Grimsley N."/>
            <person name="Eyre-Walker A."/>
            <person name="Piganeau G."/>
        </authorList>
    </citation>
    <scope>NUCLEOTIDE SEQUENCE [LARGE SCALE GENOMIC DNA]</scope>
    <source>
        <strain evidence="1">RCC 1115</strain>
    </source>
</reference>
<sequence length="67" mass="7475">MMKRSLFGLAHRLTEPEPPQIGAEAEILKESSAAEPLPLTTIYVKGKTRHGGFVHFERVELCVLLTE</sequence>
<accession>A0A1Y5IAM0</accession>
<protein>
    <submittedName>
        <fullName evidence="1">Uncharacterized protein</fullName>
    </submittedName>
</protein>
<gene>
    <name evidence="1" type="ORF">BE221DRAFT_214318</name>
</gene>
<name>A0A1Y5IAM0_OSTTA</name>
<dbReference type="EMBL" id="KZ155826">
    <property type="protein sequence ID" value="OUS44035.1"/>
    <property type="molecule type" value="Genomic_DNA"/>
</dbReference>
<dbReference type="AlphaFoldDB" id="A0A1Y5IAM0"/>